<dbReference type="AlphaFoldDB" id="A0A1J1J8R0"/>
<name>A0A1J1J8R0_9DIPT</name>
<evidence type="ECO:0000313" key="2">
    <source>
        <dbReference type="Proteomes" id="UP000183832"/>
    </source>
</evidence>
<evidence type="ECO:0000313" key="1">
    <source>
        <dbReference type="EMBL" id="CRL07854.1"/>
    </source>
</evidence>
<keyword evidence="2" id="KW-1185">Reference proteome</keyword>
<proteinExistence type="predicted"/>
<organism evidence="1 2">
    <name type="scientific">Clunio marinus</name>
    <dbReference type="NCBI Taxonomy" id="568069"/>
    <lineage>
        <taxon>Eukaryota</taxon>
        <taxon>Metazoa</taxon>
        <taxon>Ecdysozoa</taxon>
        <taxon>Arthropoda</taxon>
        <taxon>Hexapoda</taxon>
        <taxon>Insecta</taxon>
        <taxon>Pterygota</taxon>
        <taxon>Neoptera</taxon>
        <taxon>Endopterygota</taxon>
        <taxon>Diptera</taxon>
        <taxon>Nematocera</taxon>
        <taxon>Chironomoidea</taxon>
        <taxon>Chironomidae</taxon>
        <taxon>Clunio</taxon>
    </lineage>
</organism>
<dbReference type="EMBL" id="CVRI01000073">
    <property type="protein sequence ID" value="CRL07854.1"/>
    <property type="molecule type" value="Genomic_DNA"/>
</dbReference>
<accession>A0A1J1J8R0</accession>
<gene>
    <name evidence="1" type="ORF">CLUMA_CG020808</name>
</gene>
<reference evidence="1 2" key="1">
    <citation type="submission" date="2015-04" db="EMBL/GenBank/DDBJ databases">
        <authorList>
            <person name="Syromyatnikov M.Y."/>
            <person name="Popov V.N."/>
        </authorList>
    </citation>
    <scope>NUCLEOTIDE SEQUENCE [LARGE SCALE GENOMIC DNA]</scope>
</reference>
<dbReference type="Proteomes" id="UP000183832">
    <property type="component" value="Unassembled WGS sequence"/>
</dbReference>
<protein>
    <submittedName>
        <fullName evidence="1">CLUMA_CG020808, isoform A</fullName>
    </submittedName>
</protein>
<sequence>MKCNLHSPLKFALQDPLSKITFNDRGRLIIICYEQLVNRSFYLHRPSTDVCSDINKRQQYAWKGINMHNLG</sequence>